<accession>A0A1I7U9U2</accession>
<dbReference type="Proteomes" id="UP000095282">
    <property type="component" value="Unplaced"/>
</dbReference>
<feature type="transmembrane region" description="Helical" evidence="1">
    <location>
        <begin position="78"/>
        <end position="96"/>
    </location>
</feature>
<keyword evidence="1" id="KW-0472">Membrane</keyword>
<keyword evidence="1" id="KW-1133">Transmembrane helix</keyword>
<evidence type="ECO:0000256" key="1">
    <source>
        <dbReference type="SAM" id="Phobius"/>
    </source>
</evidence>
<evidence type="ECO:0000313" key="3">
    <source>
        <dbReference type="WBParaSite" id="Csp11.Scaffold629.g16321.t1"/>
    </source>
</evidence>
<keyword evidence="2" id="KW-1185">Reference proteome</keyword>
<proteinExistence type="predicted"/>
<protein>
    <submittedName>
        <fullName evidence="3">Serpentine receptor class gamma</fullName>
    </submittedName>
</protein>
<organism evidence="2 3">
    <name type="scientific">Caenorhabditis tropicalis</name>
    <dbReference type="NCBI Taxonomy" id="1561998"/>
    <lineage>
        <taxon>Eukaryota</taxon>
        <taxon>Metazoa</taxon>
        <taxon>Ecdysozoa</taxon>
        <taxon>Nematoda</taxon>
        <taxon>Chromadorea</taxon>
        <taxon>Rhabditida</taxon>
        <taxon>Rhabditina</taxon>
        <taxon>Rhabditomorpha</taxon>
        <taxon>Rhabditoidea</taxon>
        <taxon>Rhabditidae</taxon>
        <taxon>Peloderinae</taxon>
        <taxon>Caenorhabditis</taxon>
    </lineage>
</organism>
<reference evidence="3" key="1">
    <citation type="submission" date="2016-11" db="UniProtKB">
        <authorList>
            <consortium name="WormBaseParasite"/>
        </authorList>
    </citation>
    <scope>IDENTIFICATION</scope>
</reference>
<feature type="transmembrane region" description="Helical" evidence="1">
    <location>
        <begin position="38"/>
        <end position="57"/>
    </location>
</feature>
<keyword evidence="1" id="KW-0812">Transmembrane</keyword>
<sequence length="97" mass="11249">MFLGTEPISYTFILVYAFKIGQIQNGNLASYGREEIRMNFFCPLFFCLIGTTSMLIFRLKASRVLSLFSHQKEAVKTVLQSILPLYTLLNRFFFFVS</sequence>
<name>A0A1I7U9U2_9PELO</name>
<dbReference type="AlphaFoldDB" id="A0A1I7U9U2"/>
<dbReference type="WBParaSite" id="Csp11.Scaffold629.g16321.t1">
    <property type="protein sequence ID" value="Csp11.Scaffold629.g16321.t1"/>
    <property type="gene ID" value="Csp11.Scaffold629.g16321"/>
</dbReference>
<evidence type="ECO:0000313" key="2">
    <source>
        <dbReference type="Proteomes" id="UP000095282"/>
    </source>
</evidence>